<evidence type="ECO:0000256" key="9">
    <source>
        <dbReference type="ARBA" id="ARBA00023098"/>
    </source>
</evidence>
<evidence type="ECO:0000313" key="10">
    <source>
        <dbReference type="EMBL" id="KAK7084467.1"/>
    </source>
</evidence>
<dbReference type="GO" id="GO:0005829">
    <property type="term" value="C:cytosol"/>
    <property type="evidence" value="ECO:0007669"/>
    <property type="project" value="UniProtKB-SubCell"/>
</dbReference>
<dbReference type="InterPro" id="IPR045851">
    <property type="entry name" value="AMP-bd_C_sf"/>
</dbReference>
<evidence type="ECO:0000256" key="3">
    <source>
        <dbReference type="ARBA" id="ARBA00015326"/>
    </source>
</evidence>
<dbReference type="EC" id="6.2.1.16" evidence="2"/>
<dbReference type="PANTHER" id="PTHR42921:SF1">
    <property type="entry name" value="ACETOACETYL-COA SYNTHETASE"/>
    <property type="match status" value="1"/>
</dbReference>
<dbReference type="PANTHER" id="PTHR42921">
    <property type="entry name" value="ACETOACETYL-COA SYNTHETASE"/>
    <property type="match status" value="1"/>
</dbReference>
<keyword evidence="5" id="KW-0436">Ligase</keyword>
<gene>
    <name evidence="10" type="ORF">SK128_007240</name>
</gene>
<sequence length="193" mass="21604">MLYIYAGQNEGTYKCRKNVFKGYCICKSTSFKYFRHPHTWTHGDYICINSETGGITMLGRSDGTLNPNGVRFGSSEIYNIVEQFEEVSDSVCVGQRNSAGEERVVLFVKLHPEIALTPEFTRRIAVAIRTQLSARHVPSVILPISEIPYTVSGKKVEVAVRQMIQGEPVKNRSALSNADALDLYANIPELQGW</sequence>
<keyword evidence="4" id="KW-0963">Cytoplasm</keyword>
<dbReference type="AlphaFoldDB" id="A0AAN8XJ72"/>
<evidence type="ECO:0000256" key="8">
    <source>
        <dbReference type="ARBA" id="ARBA00022840"/>
    </source>
</evidence>
<evidence type="ECO:0000256" key="6">
    <source>
        <dbReference type="ARBA" id="ARBA00022741"/>
    </source>
</evidence>
<evidence type="ECO:0000256" key="2">
    <source>
        <dbReference type="ARBA" id="ARBA00012988"/>
    </source>
</evidence>
<evidence type="ECO:0000256" key="5">
    <source>
        <dbReference type="ARBA" id="ARBA00022598"/>
    </source>
</evidence>
<keyword evidence="8" id="KW-0067">ATP-binding</keyword>
<dbReference type="FunFam" id="3.30.300.30:FF:000037">
    <property type="entry name" value="acetoacetyl-CoA synthetase"/>
    <property type="match status" value="1"/>
</dbReference>
<proteinExistence type="predicted"/>
<organism evidence="10 11">
    <name type="scientific">Halocaridina rubra</name>
    <name type="common">Hawaiian red shrimp</name>
    <dbReference type="NCBI Taxonomy" id="373956"/>
    <lineage>
        <taxon>Eukaryota</taxon>
        <taxon>Metazoa</taxon>
        <taxon>Ecdysozoa</taxon>
        <taxon>Arthropoda</taxon>
        <taxon>Crustacea</taxon>
        <taxon>Multicrustacea</taxon>
        <taxon>Malacostraca</taxon>
        <taxon>Eumalacostraca</taxon>
        <taxon>Eucarida</taxon>
        <taxon>Decapoda</taxon>
        <taxon>Pleocyemata</taxon>
        <taxon>Caridea</taxon>
        <taxon>Atyoidea</taxon>
        <taxon>Atyidae</taxon>
        <taxon>Halocaridina</taxon>
    </lineage>
</organism>
<evidence type="ECO:0000256" key="1">
    <source>
        <dbReference type="ARBA" id="ARBA00004514"/>
    </source>
</evidence>
<reference evidence="10 11" key="1">
    <citation type="submission" date="2023-11" db="EMBL/GenBank/DDBJ databases">
        <title>Halocaridina rubra genome assembly.</title>
        <authorList>
            <person name="Smith C."/>
        </authorList>
    </citation>
    <scope>NUCLEOTIDE SEQUENCE [LARGE SCALE GENOMIC DNA]</scope>
    <source>
        <strain evidence="10">EP-1</strain>
        <tissue evidence="10">Whole</tissue>
    </source>
</reference>
<evidence type="ECO:0000313" key="11">
    <source>
        <dbReference type="Proteomes" id="UP001381693"/>
    </source>
</evidence>
<keyword evidence="7" id="KW-0276">Fatty acid metabolism</keyword>
<dbReference type="Gene3D" id="3.30.300.30">
    <property type="match status" value="1"/>
</dbReference>
<keyword evidence="11" id="KW-1185">Reference proteome</keyword>
<evidence type="ECO:0000256" key="4">
    <source>
        <dbReference type="ARBA" id="ARBA00022490"/>
    </source>
</evidence>
<comment type="caution">
    <text evidence="10">The sequence shown here is derived from an EMBL/GenBank/DDBJ whole genome shotgun (WGS) entry which is preliminary data.</text>
</comment>
<keyword evidence="9" id="KW-0443">Lipid metabolism</keyword>
<dbReference type="EMBL" id="JAXCGZ010002078">
    <property type="protein sequence ID" value="KAK7084467.1"/>
    <property type="molecule type" value="Genomic_DNA"/>
</dbReference>
<dbReference type="SUPFAM" id="SSF56801">
    <property type="entry name" value="Acetyl-CoA synthetase-like"/>
    <property type="match status" value="1"/>
</dbReference>
<keyword evidence="6" id="KW-0547">Nucleotide-binding</keyword>
<dbReference type="GO" id="GO:0030729">
    <property type="term" value="F:acetoacetate-CoA ligase activity"/>
    <property type="evidence" value="ECO:0007669"/>
    <property type="project" value="UniProtKB-EC"/>
</dbReference>
<name>A0AAN8XJ72_HALRR</name>
<dbReference type="Proteomes" id="UP001381693">
    <property type="component" value="Unassembled WGS sequence"/>
</dbReference>
<evidence type="ECO:0000256" key="7">
    <source>
        <dbReference type="ARBA" id="ARBA00022832"/>
    </source>
</evidence>
<dbReference type="GO" id="GO:0005524">
    <property type="term" value="F:ATP binding"/>
    <property type="evidence" value="ECO:0007669"/>
    <property type="project" value="UniProtKB-KW"/>
</dbReference>
<dbReference type="GO" id="GO:0006631">
    <property type="term" value="P:fatty acid metabolic process"/>
    <property type="evidence" value="ECO:0007669"/>
    <property type="project" value="UniProtKB-KW"/>
</dbReference>
<protein>
    <recommendedName>
        <fullName evidence="3">Acetoacetyl-CoA synthetase</fullName>
        <ecNumber evidence="2">6.2.1.16</ecNumber>
    </recommendedName>
</protein>
<comment type="subcellular location">
    <subcellularLocation>
        <location evidence="1">Cytoplasm</location>
        <location evidence="1">Cytosol</location>
    </subcellularLocation>
</comment>
<accession>A0AAN8XJ72</accession>